<comment type="caution">
    <text evidence="1">The sequence shown here is derived from an EMBL/GenBank/DDBJ whole genome shotgun (WGS) entry which is preliminary data.</text>
</comment>
<organism evidence="1 2">
    <name type="scientific">Paralvinella palmiformis</name>
    <dbReference type="NCBI Taxonomy" id="53620"/>
    <lineage>
        <taxon>Eukaryota</taxon>
        <taxon>Metazoa</taxon>
        <taxon>Spiralia</taxon>
        <taxon>Lophotrochozoa</taxon>
        <taxon>Annelida</taxon>
        <taxon>Polychaeta</taxon>
        <taxon>Sedentaria</taxon>
        <taxon>Canalipalpata</taxon>
        <taxon>Terebellida</taxon>
        <taxon>Terebelliformia</taxon>
        <taxon>Alvinellidae</taxon>
        <taxon>Paralvinella</taxon>
    </lineage>
</organism>
<proteinExistence type="predicted"/>
<dbReference type="EMBL" id="JAODUP010000299">
    <property type="protein sequence ID" value="KAK2153381.1"/>
    <property type="molecule type" value="Genomic_DNA"/>
</dbReference>
<dbReference type="Proteomes" id="UP001208570">
    <property type="component" value="Unassembled WGS sequence"/>
</dbReference>
<name>A0AAD9JIL2_9ANNE</name>
<evidence type="ECO:0000313" key="2">
    <source>
        <dbReference type="Proteomes" id="UP001208570"/>
    </source>
</evidence>
<keyword evidence="2" id="KW-1185">Reference proteome</keyword>
<protein>
    <submittedName>
        <fullName evidence="1">Uncharacterized protein</fullName>
    </submittedName>
</protein>
<accession>A0AAD9JIL2</accession>
<sequence length="54" mass="6046">MPTNSTISLFLAHVRTLHATTPQHNNLIVSGIKSGLYVNVINNISFRILKISYH</sequence>
<gene>
    <name evidence="1" type="ORF">LSH36_299g03037</name>
</gene>
<reference evidence="1" key="1">
    <citation type="journal article" date="2023" name="Mol. Biol. Evol.">
        <title>Third-Generation Sequencing Reveals the Adaptive Role of the Epigenome in Three Deep-Sea Polychaetes.</title>
        <authorList>
            <person name="Perez M."/>
            <person name="Aroh O."/>
            <person name="Sun Y."/>
            <person name="Lan Y."/>
            <person name="Juniper S.K."/>
            <person name="Young C.R."/>
            <person name="Angers B."/>
            <person name="Qian P.Y."/>
        </authorList>
    </citation>
    <scope>NUCLEOTIDE SEQUENCE</scope>
    <source>
        <strain evidence="1">P08H-3</strain>
    </source>
</reference>
<dbReference type="AlphaFoldDB" id="A0AAD9JIL2"/>
<evidence type="ECO:0000313" key="1">
    <source>
        <dbReference type="EMBL" id="KAK2153381.1"/>
    </source>
</evidence>